<feature type="compositionally biased region" description="Polar residues" evidence="4">
    <location>
        <begin position="499"/>
        <end position="511"/>
    </location>
</feature>
<dbReference type="PANTHER" id="PTHR45188:SF2">
    <property type="entry name" value="DNAJ HOMOLOG SUBFAMILY C MEMBER 7"/>
    <property type="match status" value="1"/>
</dbReference>
<feature type="repeat" description="TPR" evidence="3">
    <location>
        <begin position="245"/>
        <end position="278"/>
    </location>
</feature>
<accession>A0A8H7UHN3</accession>
<dbReference type="AlphaFoldDB" id="A0A8H7UHN3"/>
<feature type="region of interest" description="Disordered" evidence="4">
    <location>
        <begin position="483"/>
        <end position="511"/>
    </location>
</feature>
<dbReference type="SMART" id="SM00271">
    <property type="entry name" value="DnaJ"/>
    <property type="match status" value="1"/>
</dbReference>
<dbReference type="Proteomes" id="UP000654370">
    <property type="component" value="Unassembled WGS sequence"/>
</dbReference>
<evidence type="ECO:0000259" key="5">
    <source>
        <dbReference type="PROSITE" id="PS50076"/>
    </source>
</evidence>
<dbReference type="PROSITE" id="PS50076">
    <property type="entry name" value="DNAJ_2"/>
    <property type="match status" value="1"/>
</dbReference>
<keyword evidence="1" id="KW-0677">Repeat</keyword>
<feature type="domain" description="J" evidence="5">
    <location>
        <begin position="371"/>
        <end position="436"/>
    </location>
</feature>
<comment type="caution">
    <text evidence="6">The sequence shown here is derived from an EMBL/GenBank/DDBJ whole genome shotgun (WGS) entry which is preliminary data.</text>
</comment>
<dbReference type="InterPro" id="IPR011990">
    <property type="entry name" value="TPR-like_helical_dom_sf"/>
</dbReference>
<dbReference type="FunFam" id="1.10.287.110:FF:000055">
    <property type="entry name" value="DnaJ subfamily C member 7"/>
    <property type="match status" value="1"/>
</dbReference>
<evidence type="ECO:0000256" key="1">
    <source>
        <dbReference type="ARBA" id="ARBA00022737"/>
    </source>
</evidence>
<gene>
    <name evidence="6" type="ORF">INT43_007019</name>
</gene>
<dbReference type="OrthoDB" id="10250354at2759"/>
<dbReference type="InterPro" id="IPR018253">
    <property type="entry name" value="DnaJ_domain_CS"/>
</dbReference>
<keyword evidence="2 3" id="KW-0802">TPR repeat</keyword>
<dbReference type="Gene3D" id="1.25.40.10">
    <property type="entry name" value="Tetratricopeptide repeat domain"/>
    <property type="match status" value="1"/>
</dbReference>
<organism evidence="6 7">
    <name type="scientific">Mortierella isabellina</name>
    <name type="common">Filamentous fungus</name>
    <name type="synonym">Umbelopsis isabellina</name>
    <dbReference type="NCBI Taxonomy" id="91625"/>
    <lineage>
        <taxon>Eukaryota</taxon>
        <taxon>Fungi</taxon>
        <taxon>Fungi incertae sedis</taxon>
        <taxon>Mucoromycota</taxon>
        <taxon>Mucoromycotina</taxon>
        <taxon>Umbelopsidomycetes</taxon>
        <taxon>Umbelopsidales</taxon>
        <taxon>Umbelopsidaceae</taxon>
        <taxon>Umbelopsis</taxon>
    </lineage>
</organism>
<feature type="repeat" description="TPR" evidence="3">
    <location>
        <begin position="14"/>
        <end position="47"/>
    </location>
</feature>
<dbReference type="SUPFAM" id="SSF48452">
    <property type="entry name" value="TPR-like"/>
    <property type="match status" value="3"/>
</dbReference>
<dbReference type="Pfam" id="PF00515">
    <property type="entry name" value="TPR_1"/>
    <property type="match status" value="1"/>
</dbReference>
<dbReference type="InterPro" id="IPR019734">
    <property type="entry name" value="TPR_rpt"/>
</dbReference>
<sequence>MGSEPMDIDSQLSAEEIKTQANQEYKAGHYADAIRLYTQAIAASPNTSTYYANRAAALTMLKKYKEAAEDCRVATTIDPSNIKANLRAAKCHMNLGNLEEASRQYQLVLSQDAENRQAQRELYNLHQLSNYIKQADVFMENKQWGLASNALDRAIALADPDAVPFNWRVKKAECSLGQKNYSEANRLANELVRLDSQNPDALFLRARVLYKQGDNAKAIAHCQESLRCDPDYAKARVLLKKARALESQKEAGNAAFKSSRLQEAYELYTSALEIDSENEGTNAKLYSNRAAVLQKLGKYDEALADCNKALELDSTFTKVYSRRAACYMELEQFEEAVRDYKQLNETEPGNREYRSLLQKAELELKKSLRKDYYKILGVSKDASDSEIKKAYRKLALQNHPDKNPDDEKAEARFKEIGEAYAILSDPQKRQRFDSGVDIDGGMGMGGGGFDGAGVDINDVFAQMFGGGGMGGFPGGSFPGGSGGYPGGAGYQQQRRPNANGYSNGSYSFHFG</sequence>
<dbReference type="SUPFAM" id="SSF46565">
    <property type="entry name" value="Chaperone J-domain"/>
    <property type="match status" value="1"/>
</dbReference>
<dbReference type="CDD" id="cd06257">
    <property type="entry name" value="DnaJ"/>
    <property type="match status" value="1"/>
</dbReference>
<dbReference type="EMBL" id="JAEPQZ010000004">
    <property type="protein sequence ID" value="KAG2182092.1"/>
    <property type="molecule type" value="Genomic_DNA"/>
</dbReference>
<name>A0A8H7UHN3_MORIS</name>
<dbReference type="PRINTS" id="PR00625">
    <property type="entry name" value="JDOMAIN"/>
</dbReference>
<feature type="repeat" description="TPR" evidence="3">
    <location>
        <begin position="317"/>
        <end position="350"/>
    </location>
</feature>
<dbReference type="InterPro" id="IPR036869">
    <property type="entry name" value="J_dom_sf"/>
</dbReference>
<dbReference type="PROSITE" id="PS50293">
    <property type="entry name" value="TPR_REGION"/>
    <property type="match status" value="1"/>
</dbReference>
<dbReference type="PANTHER" id="PTHR45188">
    <property type="entry name" value="DNAJ PROTEIN P58IPK HOMOLOG"/>
    <property type="match status" value="1"/>
</dbReference>
<evidence type="ECO:0000256" key="2">
    <source>
        <dbReference type="ARBA" id="ARBA00022803"/>
    </source>
</evidence>
<dbReference type="InterPro" id="IPR001623">
    <property type="entry name" value="DnaJ_domain"/>
</dbReference>
<dbReference type="Pfam" id="PF13432">
    <property type="entry name" value="TPR_16"/>
    <property type="match status" value="2"/>
</dbReference>
<dbReference type="Pfam" id="PF13181">
    <property type="entry name" value="TPR_8"/>
    <property type="match status" value="2"/>
</dbReference>
<feature type="repeat" description="TPR" evidence="3">
    <location>
        <begin position="283"/>
        <end position="316"/>
    </location>
</feature>
<proteinExistence type="predicted"/>
<dbReference type="PROSITE" id="PS50005">
    <property type="entry name" value="TPR"/>
    <property type="match status" value="4"/>
</dbReference>
<dbReference type="Gene3D" id="1.10.287.110">
    <property type="entry name" value="DnaJ domain"/>
    <property type="match status" value="1"/>
</dbReference>
<reference evidence="6" key="1">
    <citation type="submission" date="2020-12" db="EMBL/GenBank/DDBJ databases">
        <title>Metabolic potential, ecology and presence of endohyphal bacteria is reflected in genomic diversity of Mucoromycotina.</title>
        <authorList>
            <person name="Muszewska A."/>
            <person name="Okrasinska A."/>
            <person name="Steczkiewicz K."/>
            <person name="Drgas O."/>
            <person name="Orlowska M."/>
            <person name="Perlinska-Lenart U."/>
            <person name="Aleksandrzak-Piekarczyk T."/>
            <person name="Szatraj K."/>
            <person name="Zielenkiewicz U."/>
            <person name="Pilsyk S."/>
            <person name="Malc E."/>
            <person name="Mieczkowski P."/>
            <person name="Kruszewska J.S."/>
            <person name="Biernat P."/>
            <person name="Pawlowska J."/>
        </authorList>
    </citation>
    <scope>NUCLEOTIDE SEQUENCE</scope>
    <source>
        <strain evidence="6">WA0000067209</strain>
    </source>
</reference>
<dbReference type="Pfam" id="PF00226">
    <property type="entry name" value="DnaJ"/>
    <property type="match status" value="1"/>
</dbReference>
<dbReference type="PROSITE" id="PS00636">
    <property type="entry name" value="DNAJ_1"/>
    <property type="match status" value="1"/>
</dbReference>
<evidence type="ECO:0000313" key="6">
    <source>
        <dbReference type="EMBL" id="KAG2182092.1"/>
    </source>
</evidence>
<protein>
    <recommendedName>
        <fullName evidence="5">J domain-containing protein</fullName>
    </recommendedName>
</protein>
<keyword evidence="7" id="KW-1185">Reference proteome</keyword>
<evidence type="ECO:0000256" key="4">
    <source>
        <dbReference type="SAM" id="MobiDB-lite"/>
    </source>
</evidence>
<evidence type="ECO:0000313" key="7">
    <source>
        <dbReference type="Proteomes" id="UP000654370"/>
    </source>
</evidence>
<dbReference type="SMART" id="SM00028">
    <property type="entry name" value="TPR"/>
    <property type="match status" value="8"/>
</dbReference>
<evidence type="ECO:0000256" key="3">
    <source>
        <dbReference type="PROSITE-ProRule" id="PRU00339"/>
    </source>
</evidence>